<dbReference type="Proteomes" id="UP000824782">
    <property type="component" value="Unassembled WGS sequence"/>
</dbReference>
<evidence type="ECO:0000256" key="1">
    <source>
        <dbReference type="SAM" id="MobiDB-lite"/>
    </source>
</evidence>
<accession>A0AAV6YTN2</accession>
<evidence type="ECO:0000313" key="2">
    <source>
        <dbReference type="EMBL" id="KAG8538325.1"/>
    </source>
</evidence>
<proteinExistence type="predicted"/>
<gene>
    <name evidence="2" type="ORF">GDO81_022852</name>
</gene>
<keyword evidence="3" id="KW-1185">Reference proteome</keyword>
<feature type="compositionally biased region" description="Basic and acidic residues" evidence="1">
    <location>
        <begin position="13"/>
        <end position="23"/>
    </location>
</feature>
<name>A0AAV6YTN2_ENGPU</name>
<protein>
    <submittedName>
        <fullName evidence="2">Uncharacterized protein</fullName>
    </submittedName>
</protein>
<dbReference type="EMBL" id="WNYA01022105">
    <property type="protein sequence ID" value="KAG8538325.1"/>
    <property type="molecule type" value="Genomic_DNA"/>
</dbReference>
<reference evidence="2" key="1">
    <citation type="thesis" date="2020" institute="ProQuest LLC" country="789 East Eisenhower Parkway, Ann Arbor, MI, USA">
        <title>Comparative Genomics and Chromosome Evolution.</title>
        <authorList>
            <person name="Mudd A.B."/>
        </authorList>
    </citation>
    <scope>NUCLEOTIDE SEQUENCE</scope>
    <source>
        <strain evidence="2">237g6f4</strain>
        <tissue evidence="2">Blood</tissue>
    </source>
</reference>
<dbReference type="AlphaFoldDB" id="A0AAV6YTN2"/>
<feature type="region of interest" description="Disordered" evidence="1">
    <location>
        <begin position="1"/>
        <end position="32"/>
    </location>
</feature>
<comment type="caution">
    <text evidence="2">The sequence shown here is derived from an EMBL/GenBank/DDBJ whole genome shotgun (WGS) entry which is preliminary data.</text>
</comment>
<organism evidence="2 3">
    <name type="scientific">Engystomops pustulosus</name>
    <name type="common">Tungara frog</name>
    <name type="synonym">Physalaemus pustulosus</name>
    <dbReference type="NCBI Taxonomy" id="76066"/>
    <lineage>
        <taxon>Eukaryota</taxon>
        <taxon>Metazoa</taxon>
        <taxon>Chordata</taxon>
        <taxon>Craniata</taxon>
        <taxon>Vertebrata</taxon>
        <taxon>Euteleostomi</taxon>
        <taxon>Amphibia</taxon>
        <taxon>Batrachia</taxon>
        <taxon>Anura</taxon>
        <taxon>Neobatrachia</taxon>
        <taxon>Hyloidea</taxon>
        <taxon>Leptodactylidae</taxon>
        <taxon>Leiuperinae</taxon>
        <taxon>Engystomops</taxon>
    </lineage>
</organism>
<sequence>MSAICPNFSQTSKEQEAATDKGEGPTSSPDLRLLLTSCRGRGETPEQARPPLYQQLLLLRTQYIPESSITHTAPQYHIPYIIIHTLHGSVSPHCMWACYS</sequence>
<evidence type="ECO:0000313" key="3">
    <source>
        <dbReference type="Proteomes" id="UP000824782"/>
    </source>
</evidence>